<organism evidence="2 3">
    <name type="scientific">Acrobeloides nanus</name>
    <dbReference type="NCBI Taxonomy" id="290746"/>
    <lineage>
        <taxon>Eukaryota</taxon>
        <taxon>Metazoa</taxon>
        <taxon>Ecdysozoa</taxon>
        <taxon>Nematoda</taxon>
        <taxon>Chromadorea</taxon>
        <taxon>Rhabditida</taxon>
        <taxon>Tylenchina</taxon>
        <taxon>Cephalobomorpha</taxon>
        <taxon>Cephaloboidea</taxon>
        <taxon>Cephalobidae</taxon>
        <taxon>Acrobeloides</taxon>
    </lineage>
</organism>
<accession>A0A914C6C6</accession>
<dbReference type="WBParaSite" id="ACRNAN_Path_388.g1476.t1">
    <property type="protein sequence ID" value="ACRNAN_Path_388.g1476.t1"/>
    <property type="gene ID" value="ACRNAN_Path_388.g1476"/>
</dbReference>
<keyword evidence="1" id="KW-0812">Transmembrane</keyword>
<feature type="transmembrane region" description="Helical" evidence="1">
    <location>
        <begin position="39"/>
        <end position="62"/>
    </location>
</feature>
<keyword evidence="1" id="KW-0472">Membrane</keyword>
<evidence type="ECO:0000313" key="2">
    <source>
        <dbReference type="Proteomes" id="UP000887540"/>
    </source>
</evidence>
<name>A0A914C6C6_9BILA</name>
<evidence type="ECO:0000313" key="3">
    <source>
        <dbReference type="WBParaSite" id="ACRNAN_Path_388.g1476.t1"/>
    </source>
</evidence>
<dbReference type="Proteomes" id="UP000887540">
    <property type="component" value="Unplaced"/>
</dbReference>
<reference evidence="3" key="1">
    <citation type="submission" date="2022-11" db="UniProtKB">
        <authorList>
            <consortium name="WormBaseParasite"/>
        </authorList>
    </citation>
    <scope>IDENTIFICATION</scope>
</reference>
<sequence length="123" mass="13965">MLLIGLILVSVPGLFAYGFVLYVFYTVEDFNSMPAYKLMFYLGISDSIFALLTWSFVVFRLIYLGSFVYGIVYSILDSFILLNTSLTFLLALNRWDILGGLNVFPSFNRASIFNVDSSIDSFE</sequence>
<dbReference type="AlphaFoldDB" id="A0A914C6C6"/>
<keyword evidence="2" id="KW-1185">Reference proteome</keyword>
<protein>
    <submittedName>
        <fullName evidence="3">NADH dehydrogenase subunit 5</fullName>
    </submittedName>
</protein>
<keyword evidence="1" id="KW-1133">Transmembrane helix</keyword>
<evidence type="ECO:0000256" key="1">
    <source>
        <dbReference type="SAM" id="Phobius"/>
    </source>
</evidence>
<proteinExistence type="predicted"/>
<feature type="transmembrane region" description="Helical" evidence="1">
    <location>
        <begin position="68"/>
        <end position="92"/>
    </location>
</feature>
<feature type="transmembrane region" description="Helical" evidence="1">
    <location>
        <begin position="6"/>
        <end position="27"/>
    </location>
</feature>